<feature type="compositionally biased region" description="Basic residues" evidence="1">
    <location>
        <begin position="152"/>
        <end position="170"/>
    </location>
</feature>
<name>A0A6J4QB34_9PSEU</name>
<dbReference type="AlphaFoldDB" id="A0A6J4QB34"/>
<evidence type="ECO:0000256" key="1">
    <source>
        <dbReference type="SAM" id="MobiDB-lite"/>
    </source>
</evidence>
<evidence type="ECO:0000313" key="2">
    <source>
        <dbReference type="EMBL" id="CAA9435613.1"/>
    </source>
</evidence>
<feature type="compositionally biased region" description="Basic and acidic residues" evidence="1">
    <location>
        <begin position="40"/>
        <end position="50"/>
    </location>
</feature>
<dbReference type="GO" id="GO:0003984">
    <property type="term" value="F:acetolactate synthase activity"/>
    <property type="evidence" value="ECO:0007669"/>
    <property type="project" value="UniProtKB-EC"/>
</dbReference>
<feature type="non-terminal residue" evidence="2">
    <location>
        <position position="170"/>
    </location>
</feature>
<dbReference type="EMBL" id="CADCUS010000507">
    <property type="protein sequence ID" value="CAA9435613.1"/>
    <property type="molecule type" value="Genomic_DNA"/>
</dbReference>
<reference evidence="2" key="1">
    <citation type="submission" date="2020-02" db="EMBL/GenBank/DDBJ databases">
        <authorList>
            <person name="Meier V. D."/>
        </authorList>
    </citation>
    <scope>NUCLEOTIDE SEQUENCE</scope>
    <source>
        <strain evidence="2">AVDCRST_MAG66</strain>
    </source>
</reference>
<proteinExistence type="predicted"/>
<protein>
    <submittedName>
        <fullName evidence="2">Acetolactate synthase small subunit</fullName>
        <ecNumber evidence="2">2.2.1.6</ecNumber>
    </submittedName>
</protein>
<keyword evidence="2" id="KW-0808">Transferase</keyword>
<feature type="region of interest" description="Disordered" evidence="1">
    <location>
        <begin position="1"/>
        <end position="170"/>
    </location>
</feature>
<feature type="non-terminal residue" evidence="2">
    <location>
        <position position="1"/>
    </location>
</feature>
<feature type="compositionally biased region" description="Basic and acidic residues" evidence="1">
    <location>
        <begin position="120"/>
        <end position="137"/>
    </location>
</feature>
<gene>
    <name evidence="2" type="ORF">AVDCRST_MAG66-3561</name>
</gene>
<dbReference type="EC" id="2.2.1.6" evidence="2"/>
<feature type="compositionally biased region" description="Basic residues" evidence="1">
    <location>
        <begin position="1"/>
        <end position="20"/>
    </location>
</feature>
<accession>A0A6J4QB34</accession>
<feature type="compositionally biased region" description="Low complexity" evidence="1">
    <location>
        <begin position="81"/>
        <end position="92"/>
    </location>
</feature>
<sequence length="170" mass="18901">DHRAPHPVRPRRGQARRARPRLGPVLPARVQHLLARRRTDRAPGRLADDHRRRRRGPAARAGHQAAQQAGARHQDRGAGARGVRAARAPAGEGARRRGRAQPGAGDREPVPGQRRGRHPRGPDDRGHGHGREDHRAAQEPGALRHPGDGAVRHHRRRPWAALHHRHRSPL</sequence>
<feature type="compositionally biased region" description="Low complexity" evidence="1">
    <location>
        <begin position="58"/>
        <end position="71"/>
    </location>
</feature>
<organism evidence="2">
    <name type="scientific">uncultured Pseudonocardia sp</name>
    <dbReference type="NCBI Taxonomy" id="211455"/>
    <lineage>
        <taxon>Bacteria</taxon>
        <taxon>Bacillati</taxon>
        <taxon>Actinomycetota</taxon>
        <taxon>Actinomycetes</taxon>
        <taxon>Pseudonocardiales</taxon>
        <taxon>Pseudonocardiaceae</taxon>
        <taxon>Pseudonocardia</taxon>
        <taxon>environmental samples</taxon>
    </lineage>
</organism>